<dbReference type="EMBL" id="JAAAID010002657">
    <property type="protein sequence ID" value="KAG0005841.1"/>
    <property type="molecule type" value="Genomic_DNA"/>
</dbReference>
<comment type="caution">
    <text evidence="2">The sequence shown here is derived from an EMBL/GenBank/DDBJ whole genome shotgun (WGS) entry which is preliminary data.</text>
</comment>
<keyword evidence="3" id="KW-1185">Reference proteome</keyword>
<evidence type="ECO:0000259" key="1">
    <source>
        <dbReference type="Pfam" id="PF24355"/>
    </source>
</evidence>
<organism evidence="2 3">
    <name type="scientific">Entomortierella chlamydospora</name>
    <dbReference type="NCBI Taxonomy" id="101097"/>
    <lineage>
        <taxon>Eukaryota</taxon>
        <taxon>Fungi</taxon>
        <taxon>Fungi incertae sedis</taxon>
        <taxon>Mucoromycota</taxon>
        <taxon>Mortierellomycotina</taxon>
        <taxon>Mortierellomycetes</taxon>
        <taxon>Mortierellales</taxon>
        <taxon>Mortierellaceae</taxon>
        <taxon>Entomortierella</taxon>
    </lineage>
</organism>
<proteinExistence type="predicted"/>
<dbReference type="Proteomes" id="UP000703661">
    <property type="component" value="Unassembled WGS sequence"/>
</dbReference>
<feature type="domain" description="DUF7514" evidence="1">
    <location>
        <begin position="17"/>
        <end position="144"/>
    </location>
</feature>
<evidence type="ECO:0000313" key="2">
    <source>
        <dbReference type="EMBL" id="KAG0005841.1"/>
    </source>
</evidence>
<dbReference type="AlphaFoldDB" id="A0A9P6MKI9"/>
<evidence type="ECO:0000313" key="3">
    <source>
        <dbReference type="Proteomes" id="UP000703661"/>
    </source>
</evidence>
<accession>A0A9P6MKI9</accession>
<protein>
    <recommendedName>
        <fullName evidence="1">DUF7514 domain-containing protein</fullName>
    </recommendedName>
</protein>
<reference evidence="2" key="1">
    <citation type="journal article" date="2020" name="Fungal Divers.">
        <title>Resolving the Mortierellaceae phylogeny through synthesis of multi-gene phylogenetics and phylogenomics.</title>
        <authorList>
            <person name="Vandepol N."/>
            <person name="Liber J."/>
            <person name="Desiro A."/>
            <person name="Na H."/>
            <person name="Kennedy M."/>
            <person name="Barry K."/>
            <person name="Grigoriev I.V."/>
            <person name="Miller A.N."/>
            <person name="O'Donnell K."/>
            <person name="Stajich J.E."/>
            <person name="Bonito G."/>
        </authorList>
    </citation>
    <scope>NUCLEOTIDE SEQUENCE</scope>
    <source>
        <strain evidence="2">NRRL 2769</strain>
    </source>
</reference>
<name>A0A9P6MKI9_9FUNG</name>
<feature type="non-terminal residue" evidence="2">
    <location>
        <position position="204"/>
    </location>
</feature>
<dbReference type="InterPro" id="IPR055936">
    <property type="entry name" value="DUF7514"/>
</dbReference>
<dbReference type="Pfam" id="PF24355">
    <property type="entry name" value="DUF7514"/>
    <property type="match status" value="1"/>
</dbReference>
<sequence length="204" mass="22748">MAYQYHYQPQSQVHPYPLLDQQYNPTETLRSFTNAVFDYLDMHQEPKGTQLLEPAKMKTLLSYLVPKEHIGVLKISNLAFYATFSAFKIETVFTATGPAVTRAGLVTYFRSEMMGDPDACLRNFNAANQVMRLGPPFERSQLPQAPEPGAKQLISYVQASISGTIKDMGWSPSAAEDEQLEALKVRHAIEAMGQQAALDLISSN</sequence>
<gene>
    <name evidence="2" type="ORF">BGZ80_005381</name>
</gene>